<feature type="domain" description="Fimbrial-type adhesion" evidence="6">
    <location>
        <begin position="34"/>
        <end position="171"/>
    </location>
</feature>
<evidence type="ECO:0000256" key="5">
    <source>
        <dbReference type="SAM" id="SignalP"/>
    </source>
</evidence>
<keyword evidence="8" id="KW-1185">Reference proteome</keyword>
<keyword evidence="4" id="KW-0281">Fimbrium</keyword>
<gene>
    <name evidence="7" type="ORF">MYW70_08055</name>
</gene>
<evidence type="ECO:0000313" key="8">
    <source>
        <dbReference type="Proteomes" id="UP001438077"/>
    </source>
</evidence>
<dbReference type="PANTHER" id="PTHR33420">
    <property type="entry name" value="FIMBRIAL SUBUNIT ELFA-RELATED"/>
    <property type="match status" value="1"/>
</dbReference>
<accession>A0ABZ3EQ52</accession>
<proteinExistence type="inferred from homology"/>
<dbReference type="InterPro" id="IPR008966">
    <property type="entry name" value="Adhesion_dom_sf"/>
</dbReference>
<evidence type="ECO:0000256" key="1">
    <source>
        <dbReference type="ARBA" id="ARBA00004561"/>
    </source>
</evidence>
<reference evidence="7 8" key="1">
    <citation type="submission" date="2022-03" db="EMBL/GenBank/DDBJ databases">
        <title>Sea Food Isolates.</title>
        <authorList>
            <person name="Li C."/>
        </authorList>
    </citation>
    <scope>NUCLEOTIDE SEQUENCE [LARGE SCALE GENOMIC DNA]</scope>
    <source>
        <strain evidence="7 8">19MO01SH08</strain>
    </source>
</reference>
<evidence type="ECO:0000256" key="4">
    <source>
        <dbReference type="ARBA" id="ARBA00023263"/>
    </source>
</evidence>
<evidence type="ECO:0000256" key="2">
    <source>
        <dbReference type="ARBA" id="ARBA00006671"/>
    </source>
</evidence>
<dbReference type="PANTHER" id="PTHR33420:SF3">
    <property type="entry name" value="FIMBRIAL SUBUNIT ELFA"/>
    <property type="match status" value="1"/>
</dbReference>
<dbReference type="RefSeq" id="WP_342639925.1">
    <property type="nucleotide sequence ID" value="NZ_CP095785.1"/>
</dbReference>
<dbReference type="InterPro" id="IPR050263">
    <property type="entry name" value="Bact_Fimbrial_Adh_Pro"/>
</dbReference>
<dbReference type="InterPro" id="IPR000259">
    <property type="entry name" value="Adhesion_dom_fimbrial"/>
</dbReference>
<name>A0ABZ3EQ52_9GAMM</name>
<dbReference type="SUPFAM" id="SSF49401">
    <property type="entry name" value="Bacterial adhesins"/>
    <property type="match status" value="1"/>
</dbReference>
<dbReference type="Pfam" id="PF00419">
    <property type="entry name" value="Fimbrial"/>
    <property type="match status" value="1"/>
</dbReference>
<dbReference type="EMBL" id="CP095785">
    <property type="protein sequence ID" value="XAG33145.1"/>
    <property type="molecule type" value="Genomic_DNA"/>
</dbReference>
<sequence length="199" mass="22371">MKKSLFSLLILSTISLSNQAIAENSYLIQGNETISIQGNVIKRAPVCDLENIGPVVLDNIYDDEIEHSVAKEFKIRFSNCTNFDDLNEISIKLQRQESNELKNTLRGENTTNVLIQLLNEDNDPISLNQENDITFKKNIVDGDAEFILKANYKAPTSGEIKAGQFASNLVFDAYINNNIIENAEEVIEDDREEIDNNDA</sequence>
<evidence type="ECO:0000313" key="7">
    <source>
        <dbReference type="EMBL" id="XAG33145.1"/>
    </source>
</evidence>
<dbReference type="InterPro" id="IPR036937">
    <property type="entry name" value="Adhesion_dom_fimbrial_sf"/>
</dbReference>
<evidence type="ECO:0000259" key="6">
    <source>
        <dbReference type="Pfam" id="PF00419"/>
    </source>
</evidence>
<dbReference type="Gene3D" id="2.60.40.1090">
    <property type="entry name" value="Fimbrial-type adhesion domain"/>
    <property type="match status" value="1"/>
</dbReference>
<keyword evidence="3 5" id="KW-0732">Signal</keyword>
<dbReference type="Proteomes" id="UP001438077">
    <property type="component" value="Chromosome"/>
</dbReference>
<evidence type="ECO:0000256" key="3">
    <source>
        <dbReference type="ARBA" id="ARBA00022729"/>
    </source>
</evidence>
<protein>
    <submittedName>
        <fullName evidence="7">Type 1 fimbrial protein</fullName>
    </submittedName>
</protein>
<feature type="chain" id="PRO_5046253069" evidence="5">
    <location>
        <begin position="23"/>
        <end position="199"/>
    </location>
</feature>
<organism evidence="7 8">
    <name type="scientific">Proteus faecis</name>
    <dbReference type="NCBI Taxonomy" id="2050967"/>
    <lineage>
        <taxon>Bacteria</taxon>
        <taxon>Pseudomonadati</taxon>
        <taxon>Pseudomonadota</taxon>
        <taxon>Gammaproteobacteria</taxon>
        <taxon>Enterobacterales</taxon>
        <taxon>Morganellaceae</taxon>
        <taxon>Proteus</taxon>
    </lineage>
</organism>
<comment type="subcellular location">
    <subcellularLocation>
        <location evidence="1">Fimbrium</location>
    </subcellularLocation>
</comment>
<comment type="similarity">
    <text evidence="2">Belongs to the fimbrial protein family.</text>
</comment>
<feature type="signal peptide" evidence="5">
    <location>
        <begin position="1"/>
        <end position="22"/>
    </location>
</feature>